<dbReference type="PhylomeDB" id="E9HEY0"/>
<dbReference type="PANTHER" id="PTHR33173">
    <property type="match status" value="1"/>
</dbReference>
<dbReference type="PANTHER" id="PTHR33173:SF2">
    <property type="entry name" value="MYND-TYPE DOMAIN-CONTAINING PROTEIN"/>
    <property type="match status" value="1"/>
</dbReference>
<evidence type="ECO:0000313" key="1">
    <source>
        <dbReference type="EMBL" id="EFX69676.1"/>
    </source>
</evidence>
<dbReference type="EMBL" id="GL732632">
    <property type="protein sequence ID" value="EFX69676.1"/>
    <property type="molecule type" value="Genomic_DNA"/>
</dbReference>
<protein>
    <submittedName>
        <fullName evidence="1">Uncharacterized protein</fullName>
    </submittedName>
</protein>
<proteinExistence type="predicted"/>
<keyword evidence="2" id="KW-1185">Reference proteome</keyword>
<dbReference type="eggNOG" id="ENOG502QUPU">
    <property type="taxonomic scope" value="Eukaryota"/>
</dbReference>
<dbReference type="KEGG" id="dpx:DAPPUDRAFT_113408"/>
<gene>
    <name evidence="1" type="ORF">DAPPUDRAFT_113408</name>
</gene>
<organism evidence="1 2">
    <name type="scientific">Daphnia pulex</name>
    <name type="common">Water flea</name>
    <dbReference type="NCBI Taxonomy" id="6669"/>
    <lineage>
        <taxon>Eukaryota</taxon>
        <taxon>Metazoa</taxon>
        <taxon>Ecdysozoa</taxon>
        <taxon>Arthropoda</taxon>
        <taxon>Crustacea</taxon>
        <taxon>Branchiopoda</taxon>
        <taxon>Diplostraca</taxon>
        <taxon>Cladocera</taxon>
        <taxon>Anomopoda</taxon>
        <taxon>Daphniidae</taxon>
        <taxon>Daphnia</taxon>
    </lineage>
</organism>
<dbReference type="AlphaFoldDB" id="E9HEY0"/>
<evidence type="ECO:0000313" key="2">
    <source>
        <dbReference type="Proteomes" id="UP000000305"/>
    </source>
</evidence>
<sequence>MSDAILVPDPADSISPLQQAIIERSQELCRQQTMNSKGNRFHYPILVNFAVLAFIHGGRKFYEMLHAYFQGIFPSIRTVGNRISRFRVPTKEGEVYVTPVKQFIEDNKVPPVISISEDATAVVGRSYCFTTNSIFGFSLTLQPNGLPKSSDAEVGTFGDIMNMFKNYDRATSAMIVMAQPLCINTPAFEDMIHIGAKCRTRLLKKEKPLMLGMSLKSSLSKESDLNLNDKMNYGAVEKLCNEDIRKLLKIQVPRSQGTQFYLKLMNYVTSSYLDKSLSVEEKLYRIWFSNFALRVWRYWMTCDDCYSLQDNFMTSNFASCIEINAHALVLSILTLKEMKCEQCLVTWHFGSQACESEFRLARSCSTYSSTQVNFSMKDFVRSRCQRITASRYYTEEGVKQGILIPPHVRPFDSLGRQNVNYSVLSHFLSLLEIERTVERAKKDAENELNVLAKTSSLSRTTSISENREEYDELLDEETEDCDSYGYQVLNSLSRSRFKDFLKISLVQNLEET</sequence>
<dbReference type="HOGENOM" id="CLU_532385_0_0_1"/>
<accession>E9HEY0</accession>
<reference evidence="1 2" key="1">
    <citation type="journal article" date="2011" name="Science">
        <title>The ecoresponsive genome of Daphnia pulex.</title>
        <authorList>
            <person name="Colbourne J.K."/>
            <person name="Pfrender M.E."/>
            <person name="Gilbert D."/>
            <person name="Thomas W.K."/>
            <person name="Tucker A."/>
            <person name="Oakley T.H."/>
            <person name="Tokishita S."/>
            <person name="Aerts A."/>
            <person name="Arnold G.J."/>
            <person name="Basu M.K."/>
            <person name="Bauer D.J."/>
            <person name="Caceres C.E."/>
            <person name="Carmel L."/>
            <person name="Casola C."/>
            <person name="Choi J.H."/>
            <person name="Detter J.C."/>
            <person name="Dong Q."/>
            <person name="Dusheyko S."/>
            <person name="Eads B.D."/>
            <person name="Frohlich T."/>
            <person name="Geiler-Samerotte K.A."/>
            <person name="Gerlach D."/>
            <person name="Hatcher P."/>
            <person name="Jogdeo S."/>
            <person name="Krijgsveld J."/>
            <person name="Kriventseva E.V."/>
            <person name="Kultz D."/>
            <person name="Laforsch C."/>
            <person name="Lindquist E."/>
            <person name="Lopez J."/>
            <person name="Manak J.R."/>
            <person name="Muller J."/>
            <person name="Pangilinan J."/>
            <person name="Patwardhan R.P."/>
            <person name="Pitluck S."/>
            <person name="Pritham E.J."/>
            <person name="Rechtsteiner A."/>
            <person name="Rho M."/>
            <person name="Rogozin I.B."/>
            <person name="Sakarya O."/>
            <person name="Salamov A."/>
            <person name="Schaack S."/>
            <person name="Shapiro H."/>
            <person name="Shiga Y."/>
            <person name="Skalitzky C."/>
            <person name="Smith Z."/>
            <person name="Souvorov A."/>
            <person name="Sung W."/>
            <person name="Tang Z."/>
            <person name="Tsuchiya D."/>
            <person name="Tu H."/>
            <person name="Vos H."/>
            <person name="Wang M."/>
            <person name="Wolf Y.I."/>
            <person name="Yamagata H."/>
            <person name="Yamada T."/>
            <person name="Ye Y."/>
            <person name="Shaw J.R."/>
            <person name="Andrews J."/>
            <person name="Crease T.J."/>
            <person name="Tang H."/>
            <person name="Lucas S.M."/>
            <person name="Robertson H.M."/>
            <person name="Bork P."/>
            <person name="Koonin E.V."/>
            <person name="Zdobnov E.M."/>
            <person name="Grigoriev I.V."/>
            <person name="Lynch M."/>
            <person name="Boore J.L."/>
        </authorList>
    </citation>
    <scope>NUCLEOTIDE SEQUENCE [LARGE SCALE GENOMIC DNA]</scope>
</reference>
<dbReference type="OrthoDB" id="10064970at2759"/>
<dbReference type="Proteomes" id="UP000000305">
    <property type="component" value="Unassembled WGS sequence"/>
</dbReference>
<name>E9HEY0_DAPPU</name>
<dbReference type="InParanoid" id="E9HEY0"/>